<evidence type="ECO:0000313" key="3">
    <source>
        <dbReference type="Proteomes" id="UP001299970"/>
    </source>
</evidence>
<dbReference type="GO" id="GO:0008168">
    <property type="term" value="F:methyltransferase activity"/>
    <property type="evidence" value="ECO:0007669"/>
    <property type="project" value="UniProtKB-KW"/>
</dbReference>
<gene>
    <name evidence="2" type="ORF">MMF94_08880</name>
</gene>
<keyword evidence="2" id="KW-0489">Methyltransferase</keyword>
<keyword evidence="3" id="KW-1185">Reference proteome</keyword>
<evidence type="ECO:0000313" key="2">
    <source>
        <dbReference type="EMBL" id="MCH6165794.1"/>
    </source>
</evidence>
<dbReference type="Proteomes" id="UP001299970">
    <property type="component" value="Unassembled WGS sequence"/>
</dbReference>
<sequence length="278" mass="29408">MCAPDWLTLREGADAAARSSELVERLRSHLETTVPAGDEAIITDLGCGTGSMGRWLAGRLPGPQRWVLRDRDPVLLARAAADMPSGAADGAPVRVRTQQGDFTDLRAEELAGTSLVTTSAVLDLLTSEEMDALAATCVEAGCPALLTLSVMGRVEFDPSDPLDAQFAAAFDAHQRRSEGGRRLLGPDAGQAAVDAFEKRGATVASRLSPWRLGAGRAGGAELLEEWLRGWISAACEQEQGLVQHASAYLRRRLDSCASGELSVEVGHVDVLAIPSGRP</sequence>
<accession>A0ABS9TB73</accession>
<dbReference type="GO" id="GO:0032259">
    <property type="term" value="P:methylation"/>
    <property type="evidence" value="ECO:0007669"/>
    <property type="project" value="UniProtKB-KW"/>
</dbReference>
<dbReference type="Pfam" id="PF13649">
    <property type="entry name" value="Methyltransf_25"/>
    <property type="match status" value="1"/>
</dbReference>
<dbReference type="InterPro" id="IPR041698">
    <property type="entry name" value="Methyltransf_25"/>
</dbReference>
<proteinExistence type="predicted"/>
<dbReference type="EMBL" id="JAKXMK010000007">
    <property type="protein sequence ID" value="MCH6165794.1"/>
    <property type="molecule type" value="Genomic_DNA"/>
</dbReference>
<dbReference type="SUPFAM" id="SSF53335">
    <property type="entry name" value="S-adenosyl-L-methionine-dependent methyltransferases"/>
    <property type="match status" value="1"/>
</dbReference>
<dbReference type="RefSeq" id="WP_241035824.1">
    <property type="nucleotide sequence ID" value="NZ_BAAAJF010000078.1"/>
</dbReference>
<dbReference type="Gene3D" id="3.40.50.150">
    <property type="entry name" value="Vaccinia Virus protein VP39"/>
    <property type="match status" value="1"/>
</dbReference>
<name>A0ABS9TB73_9PSEU</name>
<protein>
    <submittedName>
        <fullName evidence="2">Class I SAM-dependent methyltransferase</fullName>
    </submittedName>
</protein>
<comment type="caution">
    <text evidence="2">The sequence shown here is derived from an EMBL/GenBank/DDBJ whole genome shotgun (WGS) entry which is preliminary data.</text>
</comment>
<organism evidence="2 3">
    <name type="scientific">Pseudonocardia alaniniphila</name>
    <dbReference type="NCBI Taxonomy" id="75291"/>
    <lineage>
        <taxon>Bacteria</taxon>
        <taxon>Bacillati</taxon>
        <taxon>Actinomycetota</taxon>
        <taxon>Actinomycetes</taxon>
        <taxon>Pseudonocardiales</taxon>
        <taxon>Pseudonocardiaceae</taxon>
        <taxon>Pseudonocardia</taxon>
    </lineage>
</organism>
<dbReference type="InterPro" id="IPR029063">
    <property type="entry name" value="SAM-dependent_MTases_sf"/>
</dbReference>
<keyword evidence="2" id="KW-0808">Transferase</keyword>
<evidence type="ECO:0000259" key="1">
    <source>
        <dbReference type="Pfam" id="PF13649"/>
    </source>
</evidence>
<feature type="domain" description="Methyltransferase" evidence="1">
    <location>
        <begin position="42"/>
        <end position="138"/>
    </location>
</feature>
<reference evidence="2 3" key="1">
    <citation type="submission" date="2022-03" db="EMBL/GenBank/DDBJ databases">
        <title>Pseudonocardia alaer sp. nov., a novel actinomycete isolated from reed forest soil.</title>
        <authorList>
            <person name="Wang L."/>
        </authorList>
    </citation>
    <scope>NUCLEOTIDE SEQUENCE [LARGE SCALE GENOMIC DNA]</scope>
    <source>
        <strain evidence="2 3">Y-16303</strain>
    </source>
</reference>